<reference evidence="2 3" key="1">
    <citation type="submission" date="2021-01" db="EMBL/GenBank/DDBJ databases">
        <title>Brevundimonas vitis sp. nov., an bacterium isolated from grape (Vitis vinifera).</title>
        <authorList>
            <person name="Jiang L."/>
            <person name="Lee J."/>
        </authorList>
    </citation>
    <scope>NUCLEOTIDE SEQUENCE [LARGE SCALE GENOMIC DNA]</scope>
    <source>
        <strain evidence="2 3">GRTSA-9</strain>
    </source>
</reference>
<evidence type="ECO:0008006" key="4">
    <source>
        <dbReference type="Google" id="ProtNLM"/>
    </source>
</evidence>
<accession>A0ABX7BSQ0</accession>
<sequence>MIRHFMAIATLPLGLLGAGGVLAQVQDPQEPAATYVDDLIVDGRNISQAARAFVEVVAEPPPGTRAARWNRSLCISVTGMRRDFAQYLIDRMSVVALDAGAEVDGPGCQPNVIIQATGDGRALAAELVEGAGLAFQPSINGTNLGRDALNDFLTSDRAVRWWHVSFPVEPDSGQIAIALKGQAPPTVTVRDASRLRSNIRYDLGYVVIVLDMSRTEGVPFGALADYVAMTALTQVDPMGDFRGEDTILNLFQPGIEVGALTQWDLDYLAALYTAPTNRASAAQQARDIAQRLAGLRRDGLVDAEP</sequence>
<name>A0ABX7BSQ0_9CAUL</name>
<keyword evidence="1" id="KW-0732">Signal</keyword>
<protein>
    <recommendedName>
        <fullName evidence="4">DUF2927 domain-containing protein</fullName>
    </recommendedName>
</protein>
<dbReference type="EMBL" id="CP067977">
    <property type="protein sequence ID" value="QQQ19124.1"/>
    <property type="molecule type" value="Genomic_DNA"/>
</dbReference>
<organism evidence="2 3">
    <name type="scientific">Brevundimonas vitisensis</name>
    <dbReference type="NCBI Taxonomy" id="2800818"/>
    <lineage>
        <taxon>Bacteria</taxon>
        <taxon>Pseudomonadati</taxon>
        <taxon>Pseudomonadota</taxon>
        <taxon>Alphaproteobacteria</taxon>
        <taxon>Caulobacterales</taxon>
        <taxon>Caulobacteraceae</taxon>
        <taxon>Brevundimonas</taxon>
    </lineage>
</organism>
<gene>
    <name evidence="2" type="ORF">JIP62_03100</name>
</gene>
<evidence type="ECO:0000313" key="2">
    <source>
        <dbReference type="EMBL" id="QQQ19124.1"/>
    </source>
</evidence>
<keyword evidence="3" id="KW-1185">Reference proteome</keyword>
<evidence type="ECO:0000313" key="3">
    <source>
        <dbReference type="Proteomes" id="UP000595448"/>
    </source>
</evidence>
<feature type="signal peptide" evidence="1">
    <location>
        <begin position="1"/>
        <end position="23"/>
    </location>
</feature>
<evidence type="ECO:0000256" key="1">
    <source>
        <dbReference type="SAM" id="SignalP"/>
    </source>
</evidence>
<dbReference type="RefSeq" id="WP_201103475.1">
    <property type="nucleotide sequence ID" value="NZ_CP067977.1"/>
</dbReference>
<feature type="chain" id="PRO_5047466908" description="DUF2927 domain-containing protein" evidence="1">
    <location>
        <begin position="24"/>
        <end position="305"/>
    </location>
</feature>
<proteinExistence type="predicted"/>
<dbReference type="Proteomes" id="UP000595448">
    <property type="component" value="Chromosome"/>
</dbReference>